<dbReference type="SMART" id="SM00091">
    <property type="entry name" value="PAS"/>
    <property type="match status" value="1"/>
</dbReference>
<dbReference type="SUPFAM" id="SSF55785">
    <property type="entry name" value="PYP-like sensor domain (PAS domain)"/>
    <property type="match status" value="1"/>
</dbReference>
<evidence type="ECO:0000256" key="3">
    <source>
        <dbReference type="ARBA" id="ARBA00022991"/>
    </source>
</evidence>
<evidence type="ECO:0000313" key="7">
    <source>
        <dbReference type="Proteomes" id="UP000247099"/>
    </source>
</evidence>
<dbReference type="SMART" id="SM00086">
    <property type="entry name" value="PAC"/>
    <property type="match status" value="1"/>
</dbReference>
<name>A0A317ZID7_9BACT</name>
<dbReference type="AlphaFoldDB" id="A0A317ZID7"/>
<keyword evidence="2" id="KW-0288">FMN</keyword>
<dbReference type="RefSeq" id="WP_110129427.1">
    <property type="nucleotide sequence ID" value="NZ_QHJQ01000001.1"/>
</dbReference>
<evidence type="ECO:0000259" key="5">
    <source>
        <dbReference type="PROSITE" id="PS50113"/>
    </source>
</evidence>
<evidence type="ECO:0000259" key="4">
    <source>
        <dbReference type="PROSITE" id="PS50112"/>
    </source>
</evidence>
<dbReference type="PANTHER" id="PTHR47429">
    <property type="entry name" value="PROTEIN TWIN LOV 1"/>
    <property type="match status" value="1"/>
</dbReference>
<dbReference type="PROSITE" id="PS50112">
    <property type="entry name" value="PAS"/>
    <property type="match status" value="1"/>
</dbReference>
<gene>
    <name evidence="6" type="ORF">DDZ13_00330</name>
</gene>
<dbReference type="CDD" id="cd00130">
    <property type="entry name" value="PAS"/>
    <property type="match status" value="1"/>
</dbReference>
<dbReference type="InterPro" id="IPR000700">
    <property type="entry name" value="PAS-assoc_C"/>
</dbReference>
<organism evidence="6 7">
    <name type="scientific">Coraliomargarita sinensis</name>
    <dbReference type="NCBI Taxonomy" id="2174842"/>
    <lineage>
        <taxon>Bacteria</taxon>
        <taxon>Pseudomonadati</taxon>
        <taxon>Verrucomicrobiota</taxon>
        <taxon>Opitutia</taxon>
        <taxon>Puniceicoccales</taxon>
        <taxon>Coraliomargaritaceae</taxon>
        <taxon>Coraliomargarita</taxon>
    </lineage>
</organism>
<dbReference type="InterPro" id="IPR035965">
    <property type="entry name" value="PAS-like_dom_sf"/>
</dbReference>
<evidence type="ECO:0000256" key="1">
    <source>
        <dbReference type="ARBA" id="ARBA00022630"/>
    </source>
</evidence>
<feature type="domain" description="PAC" evidence="5">
    <location>
        <begin position="78"/>
        <end position="132"/>
    </location>
</feature>
<accession>A0A317ZID7</accession>
<feature type="domain" description="PAS" evidence="4">
    <location>
        <begin position="6"/>
        <end position="81"/>
    </location>
</feature>
<comment type="caution">
    <text evidence="6">The sequence shown here is derived from an EMBL/GenBank/DDBJ whole genome shotgun (WGS) entry which is preliminary data.</text>
</comment>
<proteinExistence type="predicted"/>
<keyword evidence="1" id="KW-0285">Flavoprotein</keyword>
<dbReference type="Gene3D" id="3.30.450.20">
    <property type="entry name" value="PAS domain"/>
    <property type="match status" value="1"/>
</dbReference>
<reference evidence="6 7" key="1">
    <citation type="submission" date="2018-05" db="EMBL/GenBank/DDBJ databases">
        <title>Coraliomargarita sinensis sp. nov., isolated from a marine solar saltern.</title>
        <authorList>
            <person name="Zhou L.Y."/>
        </authorList>
    </citation>
    <scope>NUCLEOTIDE SEQUENCE [LARGE SCALE GENOMIC DNA]</scope>
    <source>
        <strain evidence="6 7">WN38</strain>
    </source>
</reference>
<evidence type="ECO:0000256" key="2">
    <source>
        <dbReference type="ARBA" id="ARBA00022643"/>
    </source>
</evidence>
<dbReference type="EMBL" id="QHJQ01000001">
    <property type="protein sequence ID" value="PXA05346.1"/>
    <property type="molecule type" value="Genomic_DNA"/>
</dbReference>
<dbReference type="NCBIfam" id="TIGR00229">
    <property type="entry name" value="sensory_box"/>
    <property type="match status" value="1"/>
</dbReference>
<dbReference type="InterPro" id="IPR000014">
    <property type="entry name" value="PAS"/>
</dbReference>
<keyword evidence="7" id="KW-1185">Reference proteome</keyword>
<dbReference type="PROSITE" id="PS50113">
    <property type="entry name" value="PAC"/>
    <property type="match status" value="1"/>
</dbReference>
<evidence type="ECO:0000313" key="6">
    <source>
        <dbReference type="EMBL" id="PXA05346.1"/>
    </source>
</evidence>
<dbReference type="PANTHER" id="PTHR47429:SF2">
    <property type="entry name" value="PROTEIN TWIN LOV 1"/>
    <property type="match status" value="1"/>
</dbReference>
<dbReference type="OrthoDB" id="9814202at2"/>
<protein>
    <recommendedName>
        <fullName evidence="8">PAS domain-containing protein</fullName>
    </recommendedName>
</protein>
<dbReference type="InterPro" id="IPR001610">
    <property type="entry name" value="PAC"/>
</dbReference>
<dbReference type="Pfam" id="PF13426">
    <property type="entry name" value="PAS_9"/>
    <property type="match status" value="1"/>
</dbReference>
<dbReference type="Proteomes" id="UP000247099">
    <property type="component" value="Unassembled WGS sequence"/>
</dbReference>
<keyword evidence="3" id="KW-0157">Chromophore</keyword>
<sequence>MHVKIENLALKTVAQQMPQAVVLADKTGHITWVNPAFEKLCGYSPKEVIGERPGELLQGEETDPETVNEFRTAIKAGLALRTDILNYHKDGHSYWARVSITPLRSATGSLQGFIAIERDVTQEHNDLKELHGEVVTLYSALLREEQPKRRRAKVQDPFLNTRNA</sequence>
<dbReference type="InParanoid" id="A0A317ZID7"/>
<evidence type="ECO:0008006" key="8">
    <source>
        <dbReference type="Google" id="ProtNLM"/>
    </source>
</evidence>